<evidence type="ECO:0000256" key="3">
    <source>
        <dbReference type="ARBA" id="ARBA00022833"/>
    </source>
</evidence>
<dbReference type="EMBL" id="CAADRA010007416">
    <property type="protein sequence ID" value="VFU01030.1"/>
    <property type="molecule type" value="Genomic_DNA"/>
</dbReference>
<dbReference type="OrthoDB" id="8062037at2759"/>
<reference evidence="7" key="2">
    <citation type="submission" date="2019-06" db="EMBL/GenBank/DDBJ databases">
        <title>Genomics analysis of Aphanomyces spp. identifies a new class of oomycete effector associated with host adaptation.</title>
        <authorList>
            <person name="Gaulin E."/>
        </authorList>
    </citation>
    <scope>NUCLEOTIDE SEQUENCE</scope>
    <source>
        <strain evidence="7">CBS 578.67</strain>
    </source>
</reference>
<evidence type="ECO:0000256" key="5">
    <source>
        <dbReference type="SAM" id="MobiDB-lite"/>
    </source>
</evidence>
<evidence type="ECO:0000313" key="7">
    <source>
        <dbReference type="EMBL" id="KAF0683533.1"/>
    </source>
</evidence>
<dbReference type="EMBL" id="VJMH01007390">
    <property type="protein sequence ID" value="KAF0683533.1"/>
    <property type="molecule type" value="Genomic_DNA"/>
</dbReference>
<evidence type="ECO:0000256" key="2">
    <source>
        <dbReference type="ARBA" id="ARBA00022771"/>
    </source>
</evidence>
<dbReference type="Gene3D" id="3.30.40.10">
    <property type="entry name" value="Zinc/RING finger domain, C3HC4 (zinc finger)"/>
    <property type="match status" value="1"/>
</dbReference>
<dbReference type="InterPro" id="IPR013083">
    <property type="entry name" value="Znf_RING/FYVE/PHD"/>
</dbReference>
<dbReference type="InterPro" id="IPR017907">
    <property type="entry name" value="Znf_RING_CS"/>
</dbReference>
<accession>A0A485LQB0</accession>
<dbReference type="CDD" id="cd16449">
    <property type="entry name" value="RING-HC"/>
    <property type="match status" value="1"/>
</dbReference>
<gene>
    <name evidence="8" type="primary">Aste57867_24390</name>
    <name evidence="7" type="ORF">As57867_024314</name>
    <name evidence="8" type="ORF">ASTE57867_24390</name>
</gene>
<evidence type="ECO:0000256" key="4">
    <source>
        <dbReference type="PROSITE-ProRule" id="PRU00175"/>
    </source>
</evidence>
<keyword evidence="9" id="KW-1185">Reference proteome</keyword>
<dbReference type="InterPro" id="IPR001841">
    <property type="entry name" value="Znf_RING"/>
</dbReference>
<dbReference type="PROSITE" id="PS50089">
    <property type="entry name" value="ZF_RING_2"/>
    <property type="match status" value="1"/>
</dbReference>
<keyword evidence="1" id="KW-0479">Metal-binding</keyword>
<feature type="domain" description="RING-type" evidence="6">
    <location>
        <begin position="71"/>
        <end position="110"/>
    </location>
</feature>
<evidence type="ECO:0000313" key="8">
    <source>
        <dbReference type="EMBL" id="VFU01030.1"/>
    </source>
</evidence>
<organism evidence="8 9">
    <name type="scientific">Aphanomyces stellatus</name>
    <dbReference type="NCBI Taxonomy" id="120398"/>
    <lineage>
        <taxon>Eukaryota</taxon>
        <taxon>Sar</taxon>
        <taxon>Stramenopiles</taxon>
        <taxon>Oomycota</taxon>
        <taxon>Saprolegniomycetes</taxon>
        <taxon>Saprolegniales</taxon>
        <taxon>Verrucalvaceae</taxon>
        <taxon>Aphanomyces</taxon>
    </lineage>
</organism>
<reference evidence="8 9" key="1">
    <citation type="submission" date="2019-03" db="EMBL/GenBank/DDBJ databases">
        <authorList>
            <person name="Gaulin E."/>
            <person name="Dumas B."/>
        </authorList>
    </citation>
    <scope>NUCLEOTIDE SEQUENCE [LARGE SCALE GENOMIC DNA]</scope>
    <source>
        <strain evidence="8">CBS 568.67</strain>
    </source>
</reference>
<dbReference type="Proteomes" id="UP000332933">
    <property type="component" value="Unassembled WGS sequence"/>
</dbReference>
<keyword evidence="3" id="KW-0862">Zinc</keyword>
<dbReference type="Gene3D" id="3.20.90.10">
    <property type="entry name" value="Tubby Protein, Chain A"/>
    <property type="match status" value="1"/>
</dbReference>
<evidence type="ECO:0000313" key="9">
    <source>
        <dbReference type="Proteomes" id="UP000332933"/>
    </source>
</evidence>
<proteinExistence type="predicted"/>
<keyword evidence="2 4" id="KW-0863">Zinc-finger</keyword>
<dbReference type="SUPFAM" id="SSF57850">
    <property type="entry name" value="RING/U-box"/>
    <property type="match status" value="1"/>
</dbReference>
<evidence type="ECO:0000259" key="6">
    <source>
        <dbReference type="PROSITE" id="PS50089"/>
    </source>
</evidence>
<evidence type="ECO:0000256" key="1">
    <source>
        <dbReference type="ARBA" id="ARBA00022723"/>
    </source>
</evidence>
<name>A0A485LQB0_9STRA</name>
<dbReference type="PROSITE" id="PS00518">
    <property type="entry name" value="ZF_RING_1"/>
    <property type="match status" value="1"/>
</dbReference>
<dbReference type="InterPro" id="IPR025659">
    <property type="entry name" value="Tubby-like_C"/>
</dbReference>
<dbReference type="AlphaFoldDB" id="A0A485LQB0"/>
<feature type="region of interest" description="Disordered" evidence="5">
    <location>
        <begin position="344"/>
        <end position="365"/>
    </location>
</feature>
<protein>
    <submittedName>
        <fullName evidence="8">Aste57867_24390 protein</fullName>
    </submittedName>
</protein>
<sequence length="430" mass="48397">MKWLTEEMEQIEDDFELVSLEDTRTPTRENVKWESKDGVVSLLSDEDAWFSQAMQALKTDDTMYHTSSSPCALCDHLSAQLTLLPVCGHAICDDCAFLWLPDDCNDCPLCVSRMPLTPSYVCCSRCLAYVDCNMITIHHQWCTATPPPPTDTAKFDLLATTTLTSRAFFSEFVMAPLPPDVQTMRCTILAVKNEYRLFVDETLLCVATQYFELDRRVTYSFFTDTDVCVARVKRNHIGSEYSFATYATGETDRALGAVQYGLTYEGSGRQMLVALPFVQQTEFGAWEICAFDGDDKTMVGQVDALESTQAMHLLNKPRQDAPPMEVDPWEMGMDMTESEFDAFVSSTQDQPMKEEGDDASPPTAPTRTVFELVTCTDMDSPVMEFGFAGIHRDEFMREYFVQLKHPLSPFQAFALALSRLESTLGEGDVF</sequence>
<dbReference type="GO" id="GO:0008270">
    <property type="term" value="F:zinc ion binding"/>
    <property type="evidence" value="ECO:0007669"/>
    <property type="project" value="UniProtKB-KW"/>
</dbReference>